<gene>
    <name evidence="2" type="ORF">TNCT_409021</name>
</gene>
<protein>
    <submittedName>
        <fullName evidence="2">Uncharacterized protein</fullName>
    </submittedName>
</protein>
<dbReference type="EMBL" id="BMAO01027045">
    <property type="protein sequence ID" value="GFR14166.1"/>
    <property type="molecule type" value="Genomic_DNA"/>
</dbReference>
<comment type="caution">
    <text evidence="2">The sequence shown here is derived from an EMBL/GenBank/DDBJ whole genome shotgun (WGS) entry which is preliminary data.</text>
</comment>
<sequence length="104" mass="12059">MIIRDFCNSIYHEGRHSIWTSISSTEMVDLEKPSQPSLTLSRATNFANQIHQTSLEQLIDFIDSPYRYKIAASVSLYGTMLILLFLYQGFKKKRFLFTDNKISS</sequence>
<proteinExistence type="predicted"/>
<feature type="transmembrane region" description="Helical" evidence="1">
    <location>
        <begin position="70"/>
        <end position="87"/>
    </location>
</feature>
<name>A0A8X6JNZ4_TRICU</name>
<keyword evidence="3" id="KW-1185">Reference proteome</keyword>
<accession>A0A8X6JNZ4</accession>
<keyword evidence="1" id="KW-0812">Transmembrane</keyword>
<reference evidence="2" key="1">
    <citation type="submission" date="2020-07" db="EMBL/GenBank/DDBJ databases">
        <title>Multicomponent nature underlies the extraordinary mechanical properties of spider dragline silk.</title>
        <authorList>
            <person name="Kono N."/>
            <person name="Nakamura H."/>
            <person name="Mori M."/>
            <person name="Yoshida Y."/>
            <person name="Ohtoshi R."/>
            <person name="Malay A.D."/>
            <person name="Moran D.A.P."/>
            <person name="Tomita M."/>
            <person name="Numata K."/>
            <person name="Arakawa K."/>
        </authorList>
    </citation>
    <scope>NUCLEOTIDE SEQUENCE</scope>
</reference>
<evidence type="ECO:0000256" key="1">
    <source>
        <dbReference type="SAM" id="Phobius"/>
    </source>
</evidence>
<organism evidence="2 3">
    <name type="scientific">Trichonephila clavata</name>
    <name type="common">Joro spider</name>
    <name type="synonym">Nephila clavata</name>
    <dbReference type="NCBI Taxonomy" id="2740835"/>
    <lineage>
        <taxon>Eukaryota</taxon>
        <taxon>Metazoa</taxon>
        <taxon>Ecdysozoa</taxon>
        <taxon>Arthropoda</taxon>
        <taxon>Chelicerata</taxon>
        <taxon>Arachnida</taxon>
        <taxon>Araneae</taxon>
        <taxon>Araneomorphae</taxon>
        <taxon>Entelegynae</taxon>
        <taxon>Araneoidea</taxon>
        <taxon>Nephilidae</taxon>
        <taxon>Trichonephila</taxon>
    </lineage>
</organism>
<keyword evidence="1" id="KW-0472">Membrane</keyword>
<evidence type="ECO:0000313" key="3">
    <source>
        <dbReference type="Proteomes" id="UP000887116"/>
    </source>
</evidence>
<dbReference type="Proteomes" id="UP000887116">
    <property type="component" value="Unassembled WGS sequence"/>
</dbReference>
<dbReference type="AlphaFoldDB" id="A0A8X6JNZ4"/>
<keyword evidence="1" id="KW-1133">Transmembrane helix</keyword>
<evidence type="ECO:0000313" key="2">
    <source>
        <dbReference type="EMBL" id="GFR14166.1"/>
    </source>
</evidence>